<evidence type="ECO:0000313" key="3">
    <source>
        <dbReference type="Proteomes" id="UP000295560"/>
    </source>
</evidence>
<dbReference type="InterPro" id="IPR021449">
    <property type="entry name" value="DUF3099"/>
</dbReference>
<dbReference type="Proteomes" id="UP000295560">
    <property type="component" value="Unassembled WGS sequence"/>
</dbReference>
<accession>A0A4R1HVG8</accession>
<dbReference type="EMBL" id="SMFZ01000001">
    <property type="protein sequence ID" value="TCK26734.1"/>
    <property type="molecule type" value="Genomic_DNA"/>
</dbReference>
<feature type="region of interest" description="Disordered" evidence="1">
    <location>
        <begin position="86"/>
        <end position="120"/>
    </location>
</feature>
<sequence length="120" mass="13332">MTDPVRTRKAPPPELITDAPISYADELAARKRRYAVMMGMRIPLMVAAVFLISTPWLAASLLVLSIPLPWMAVLIANDRLPRSRRTMSRYRRDPAAVDSTSRTGTDLLTASCSTDAEERS</sequence>
<comment type="caution">
    <text evidence="2">The sequence shown here is derived from an EMBL/GenBank/DDBJ whole genome shotgun (WGS) entry which is preliminary data.</text>
</comment>
<keyword evidence="3" id="KW-1185">Reference proteome</keyword>
<dbReference type="AlphaFoldDB" id="A0A4R1HVG8"/>
<evidence type="ECO:0000256" key="1">
    <source>
        <dbReference type="SAM" id="MobiDB-lite"/>
    </source>
</evidence>
<evidence type="ECO:0000313" key="2">
    <source>
        <dbReference type="EMBL" id="TCK26734.1"/>
    </source>
</evidence>
<protein>
    <submittedName>
        <fullName evidence="2">DUF3099 family protein</fullName>
    </submittedName>
</protein>
<dbReference type="OrthoDB" id="5188998at2"/>
<name>A0A4R1HVG8_PSEEN</name>
<dbReference type="Pfam" id="PF11298">
    <property type="entry name" value="DUF3099"/>
    <property type="match status" value="1"/>
</dbReference>
<gene>
    <name evidence="2" type="ORF">EV378_2579</name>
</gene>
<feature type="compositionally biased region" description="Polar residues" evidence="1">
    <location>
        <begin position="98"/>
        <end position="114"/>
    </location>
</feature>
<proteinExistence type="predicted"/>
<reference evidence="2 3" key="1">
    <citation type="submission" date="2019-03" db="EMBL/GenBank/DDBJ databases">
        <title>Sequencing the genomes of 1000 actinobacteria strains.</title>
        <authorList>
            <person name="Klenk H.-P."/>
        </authorList>
    </citation>
    <scope>NUCLEOTIDE SEQUENCE [LARGE SCALE GENOMIC DNA]</scope>
    <source>
        <strain evidence="2 3">DSM 44969</strain>
    </source>
</reference>
<organism evidence="2 3">
    <name type="scientific">Pseudonocardia endophytica</name>
    <dbReference type="NCBI Taxonomy" id="401976"/>
    <lineage>
        <taxon>Bacteria</taxon>
        <taxon>Bacillati</taxon>
        <taxon>Actinomycetota</taxon>
        <taxon>Actinomycetes</taxon>
        <taxon>Pseudonocardiales</taxon>
        <taxon>Pseudonocardiaceae</taxon>
        <taxon>Pseudonocardia</taxon>
    </lineage>
</organism>
<dbReference type="RefSeq" id="WP_132424419.1">
    <property type="nucleotide sequence ID" value="NZ_SMFZ01000001.1"/>
</dbReference>